<dbReference type="PATRIC" id="fig|748449.3.peg.822"/>
<feature type="chain" id="PRO_5039287936" evidence="1">
    <location>
        <begin position="21"/>
        <end position="325"/>
    </location>
</feature>
<protein>
    <submittedName>
        <fullName evidence="2">ABC-type uncharacterized transport system, periplasmic component</fullName>
    </submittedName>
</protein>
<dbReference type="EMBL" id="CP003359">
    <property type="protein sequence ID" value="AGB40829.1"/>
    <property type="molecule type" value="Genomic_DNA"/>
</dbReference>
<organism evidence="2 3">
    <name type="scientific">Halobacteroides halobius (strain ATCC 35273 / DSM 5150 / MD-1)</name>
    <dbReference type="NCBI Taxonomy" id="748449"/>
    <lineage>
        <taxon>Bacteria</taxon>
        <taxon>Bacillati</taxon>
        <taxon>Bacillota</taxon>
        <taxon>Clostridia</taxon>
        <taxon>Halanaerobiales</taxon>
        <taxon>Halobacteroidaceae</taxon>
        <taxon>Halobacteroides</taxon>
    </lineage>
</organism>
<dbReference type="PANTHER" id="PTHR35271:SF1">
    <property type="entry name" value="ABC TRANSPORTER, SUBSTRATE-BINDING LIPOPROTEIN"/>
    <property type="match status" value="1"/>
</dbReference>
<evidence type="ECO:0000256" key="1">
    <source>
        <dbReference type="SAM" id="SignalP"/>
    </source>
</evidence>
<dbReference type="SUPFAM" id="SSF53822">
    <property type="entry name" value="Periplasmic binding protein-like I"/>
    <property type="match status" value="1"/>
</dbReference>
<dbReference type="InterPro" id="IPR007487">
    <property type="entry name" value="ABC_transpt-TYRBP-like"/>
</dbReference>
<gene>
    <name evidence="2" type="ordered locus">Halha_0863</name>
</gene>
<dbReference type="OrthoDB" id="9776955at2"/>
<dbReference type="RefSeq" id="WP_015326554.1">
    <property type="nucleotide sequence ID" value="NC_019978.1"/>
</dbReference>
<accession>L0K916</accession>
<feature type="signal peptide" evidence="1">
    <location>
        <begin position="1"/>
        <end position="20"/>
    </location>
</feature>
<sequence>MSRKVVYLLILLLVVGQVVGCSSQEATKGDKIKIGITQIVEHPALDAVRKGFMDELAKQGYKKKDVVYDYQNAQGNMSTAQTIATNLAQSNLDLVLAIATPTAQAVANQINNTPILFSAVTNPKGAGLVDNYQNPTGNITGTSDLSPVGKQLELFTKLNQDIKQIGIIYNSGESNSVFLADLAKQEAKELGLEMVSATVTTSSRVYQAAQSLVGRVDAIYVPTDNTVVSAIQSVIKVANENNLPLVVGDNNSVKAGALATLGINYYKLGRQTGQMAVKILEGTKPSQIPVERIKEANLMVNLKAAKKMDINLPDKLIKQAKKVIK</sequence>
<evidence type="ECO:0000313" key="3">
    <source>
        <dbReference type="Proteomes" id="UP000010880"/>
    </source>
</evidence>
<dbReference type="HOGENOM" id="CLU_058196_1_0_9"/>
<dbReference type="Pfam" id="PF04392">
    <property type="entry name" value="ABC_sub_bind"/>
    <property type="match status" value="1"/>
</dbReference>
<dbReference type="eggNOG" id="COG2984">
    <property type="taxonomic scope" value="Bacteria"/>
</dbReference>
<name>L0K916_HALHC</name>
<dbReference type="CDD" id="cd06325">
    <property type="entry name" value="PBP1_ABC_unchar_transporter"/>
    <property type="match status" value="1"/>
</dbReference>
<reference evidence="3" key="1">
    <citation type="submission" date="2012-02" db="EMBL/GenBank/DDBJ databases">
        <title>The complete genome of Halobacteroides halobius DSM 5150.</title>
        <authorList>
            <person name="Lucas S."/>
            <person name="Copeland A."/>
            <person name="Lapidus A."/>
            <person name="Glavina del Rio T."/>
            <person name="Dalin E."/>
            <person name="Tice H."/>
            <person name="Bruce D."/>
            <person name="Goodwin L."/>
            <person name="Pitluck S."/>
            <person name="Peters L."/>
            <person name="Mikhailova N."/>
            <person name="Gu W."/>
            <person name="Kyrpides N."/>
            <person name="Mavromatis K."/>
            <person name="Ivanova N."/>
            <person name="Brettin T."/>
            <person name="Detter J.C."/>
            <person name="Han C."/>
            <person name="Larimer F."/>
            <person name="Land M."/>
            <person name="Hauser L."/>
            <person name="Markowitz V."/>
            <person name="Cheng J.-F."/>
            <person name="Hugenholtz P."/>
            <person name="Woyke T."/>
            <person name="Wu D."/>
            <person name="Tindall B."/>
            <person name="Pomrenke H."/>
            <person name="Brambilla E."/>
            <person name="Klenk H.-P."/>
            <person name="Eisen J.A."/>
        </authorList>
    </citation>
    <scope>NUCLEOTIDE SEQUENCE [LARGE SCALE GENOMIC DNA]</scope>
    <source>
        <strain evidence="3">ATCC 35273 / DSM 5150 / MD-1</strain>
    </source>
</reference>
<dbReference type="KEGG" id="hhl:Halha_0863"/>
<dbReference type="InterPro" id="IPR028082">
    <property type="entry name" value="Peripla_BP_I"/>
</dbReference>
<keyword evidence="1" id="KW-0732">Signal</keyword>
<dbReference type="AlphaFoldDB" id="L0K916"/>
<evidence type="ECO:0000313" key="2">
    <source>
        <dbReference type="EMBL" id="AGB40829.1"/>
    </source>
</evidence>
<proteinExistence type="predicted"/>
<dbReference type="Proteomes" id="UP000010880">
    <property type="component" value="Chromosome"/>
</dbReference>
<dbReference type="Gene3D" id="3.40.50.2300">
    <property type="match status" value="2"/>
</dbReference>
<dbReference type="PANTHER" id="PTHR35271">
    <property type="entry name" value="ABC TRANSPORTER, SUBSTRATE-BINDING LIPOPROTEIN-RELATED"/>
    <property type="match status" value="1"/>
</dbReference>
<dbReference type="STRING" id="748449.Halha_0863"/>
<keyword evidence="3" id="KW-1185">Reference proteome</keyword>